<dbReference type="InterPro" id="IPR009283">
    <property type="entry name" value="Apyrase"/>
</dbReference>
<dbReference type="AlphaFoldDB" id="A0A8D8TGN5"/>
<dbReference type="PANTHER" id="PTHR13023">
    <property type="entry name" value="APYRASE"/>
    <property type="match status" value="1"/>
</dbReference>
<keyword evidence="7" id="KW-0732">Signal</keyword>
<dbReference type="InterPro" id="IPR036258">
    <property type="entry name" value="Apyrase_sf"/>
</dbReference>
<evidence type="ECO:0000256" key="7">
    <source>
        <dbReference type="SAM" id="SignalP"/>
    </source>
</evidence>
<evidence type="ECO:0000256" key="3">
    <source>
        <dbReference type="ARBA" id="ARBA00022801"/>
    </source>
</evidence>
<feature type="binding site" evidence="6">
    <location>
        <position position="125"/>
    </location>
    <ligand>
        <name>Ca(2+)</name>
        <dbReference type="ChEBI" id="CHEBI:29108"/>
    </ligand>
</feature>
<dbReference type="Pfam" id="PF06079">
    <property type="entry name" value="Apyrase"/>
    <property type="match status" value="1"/>
</dbReference>
<feature type="binding site" evidence="6">
    <location>
        <position position="172"/>
    </location>
    <ligand>
        <name>Ca(2+)</name>
        <dbReference type="ChEBI" id="CHEBI:29108"/>
    </ligand>
</feature>
<evidence type="ECO:0000256" key="4">
    <source>
        <dbReference type="ARBA" id="ARBA00022837"/>
    </source>
</evidence>
<dbReference type="Gene3D" id="2.120.10.100">
    <property type="entry name" value="Apyrase"/>
    <property type="match status" value="1"/>
</dbReference>
<evidence type="ECO:0000313" key="8">
    <source>
        <dbReference type="EMBL" id="CAG6685747.1"/>
    </source>
</evidence>
<dbReference type="EMBL" id="HBUF01273151">
    <property type="protein sequence ID" value="CAG6685747.1"/>
    <property type="molecule type" value="Transcribed_RNA"/>
</dbReference>
<dbReference type="GO" id="GO:0045134">
    <property type="term" value="F:UDP phosphatase activity"/>
    <property type="evidence" value="ECO:0007669"/>
    <property type="project" value="TreeGrafter"/>
</dbReference>
<dbReference type="GO" id="GO:0004382">
    <property type="term" value="F:GDP phosphatase activity"/>
    <property type="evidence" value="ECO:0007669"/>
    <property type="project" value="TreeGrafter"/>
</dbReference>
<keyword evidence="2 6" id="KW-0479">Metal-binding</keyword>
<feature type="binding site" evidence="6">
    <location>
        <position position="356"/>
    </location>
    <ligand>
        <name>Ca(2+)</name>
        <dbReference type="ChEBI" id="CHEBI:29108"/>
    </ligand>
</feature>
<feature type="binding site" evidence="6">
    <location>
        <position position="243"/>
    </location>
    <ligand>
        <name>Ca(2+)</name>
        <dbReference type="ChEBI" id="CHEBI:29108"/>
    </ligand>
</feature>
<protein>
    <submittedName>
        <fullName evidence="8">Apyrase</fullName>
    </submittedName>
</protein>
<dbReference type="GO" id="GO:0005509">
    <property type="term" value="F:calcium ion binding"/>
    <property type="evidence" value="ECO:0007669"/>
    <property type="project" value="InterPro"/>
</dbReference>
<dbReference type="EMBL" id="HBUF01273149">
    <property type="protein sequence ID" value="CAG6685743.1"/>
    <property type="molecule type" value="Transcribed_RNA"/>
</dbReference>
<evidence type="ECO:0000256" key="1">
    <source>
        <dbReference type="ARBA" id="ARBA00001913"/>
    </source>
</evidence>
<organism evidence="8">
    <name type="scientific">Cacopsylla melanoneura</name>
    <dbReference type="NCBI Taxonomy" id="428564"/>
    <lineage>
        <taxon>Eukaryota</taxon>
        <taxon>Metazoa</taxon>
        <taxon>Ecdysozoa</taxon>
        <taxon>Arthropoda</taxon>
        <taxon>Hexapoda</taxon>
        <taxon>Insecta</taxon>
        <taxon>Pterygota</taxon>
        <taxon>Neoptera</taxon>
        <taxon>Paraneoptera</taxon>
        <taxon>Hemiptera</taxon>
        <taxon>Sternorrhyncha</taxon>
        <taxon>Psylloidea</taxon>
        <taxon>Psyllidae</taxon>
        <taxon>Psyllinae</taxon>
        <taxon>Cacopsylla</taxon>
    </lineage>
</organism>
<reference evidence="8" key="1">
    <citation type="submission" date="2021-05" db="EMBL/GenBank/DDBJ databases">
        <authorList>
            <person name="Alioto T."/>
            <person name="Alioto T."/>
            <person name="Gomez Garrido J."/>
        </authorList>
    </citation>
    <scope>NUCLEOTIDE SEQUENCE</scope>
</reference>
<comment type="similarity">
    <text evidence="5">Belongs to the apyrase family.</text>
</comment>
<accession>A0A8D8TGN5</accession>
<evidence type="ECO:0000256" key="6">
    <source>
        <dbReference type="PIRSR" id="PIRSR609283-1"/>
    </source>
</evidence>
<name>A0A8D8TGN5_9HEMI</name>
<comment type="cofactor">
    <cofactor evidence="1 6">
        <name>Ca(2+)</name>
        <dbReference type="ChEBI" id="CHEBI:29108"/>
    </cofactor>
</comment>
<evidence type="ECO:0000256" key="5">
    <source>
        <dbReference type="ARBA" id="ARBA00025738"/>
    </source>
</evidence>
<evidence type="ECO:0000256" key="2">
    <source>
        <dbReference type="ARBA" id="ARBA00022723"/>
    </source>
</evidence>
<feature type="chain" id="PRO_5036262072" evidence="7">
    <location>
        <begin position="22"/>
        <end position="363"/>
    </location>
</feature>
<feature type="binding site" evidence="6">
    <location>
        <position position="304"/>
    </location>
    <ligand>
        <name>Ca(2+)</name>
        <dbReference type="ChEBI" id="CHEBI:29108"/>
    </ligand>
</feature>
<dbReference type="PANTHER" id="PTHR13023:SF3">
    <property type="entry name" value="SOLUBLE CALCIUM-ACTIVATED NUCLEOTIDASE 1"/>
    <property type="match status" value="1"/>
</dbReference>
<dbReference type="EMBL" id="HBUF01273150">
    <property type="protein sequence ID" value="CAG6685745.1"/>
    <property type="molecule type" value="Transcribed_RNA"/>
</dbReference>
<sequence length="363" mass="40913">MYLSLFLSLCVISEYLPRVAARPGELHVRSLCARSPNGSPHPSSGNPSTTPKLNCNPCHFEFAIVTDNDEKSKSKTKPNLWESKFSKTSMDVKANADDFTITLGTISTTILSSNINSDGKGMELSELIYFNGHLLAFDDKTGTIFRIIHNQVQPWKTLICEENNEKEEFKGEWATIKDKKLYVGSPGYPWAPKNATDMEPKNQCGSQWIKILNNNGDVASVNWKPNYTKLMQGTKCKGYITHEAVTWSDIQRKWFFAPRKCSAKPFSAETVDTVGSNLLINCDENFNNIQVIEVGEDKPSRGFSSVKFLPHSDDTIIVALKTYEDEKSYQTFITVFGINGKIFLPDTQISKEDKYEGLEFLRK</sequence>
<proteinExistence type="inferred from homology"/>
<keyword evidence="4 6" id="KW-0106">Calcium</keyword>
<dbReference type="GO" id="GO:0030166">
    <property type="term" value="P:proteoglycan biosynthetic process"/>
    <property type="evidence" value="ECO:0007669"/>
    <property type="project" value="TreeGrafter"/>
</dbReference>
<feature type="binding site" evidence="6">
    <location>
        <position position="126"/>
    </location>
    <ligand>
        <name>Ca(2+)</name>
        <dbReference type="ChEBI" id="CHEBI:29108"/>
    </ligand>
</feature>
<feature type="signal peptide" evidence="7">
    <location>
        <begin position="1"/>
        <end position="21"/>
    </location>
</feature>
<keyword evidence="3" id="KW-0378">Hydrolase</keyword>
<dbReference type="SUPFAM" id="SSF101887">
    <property type="entry name" value="Apyrase"/>
    <property type="match status" value="1"/>
</dbReference>